<dbReference type="EMBL" id="DWZD01000040">
    <property type="protein sequence ID" value="HJA79264.1"/>
    <property type="molecule type" value="Genomic_DNA"/>
</dbReference>
<proteinExistence type="predicted"/>
<reference evidence="1" key="2">
    <citation type="submission" date="2021-04" db="EMBL/GenBank/DDBJ databases">
        <authorList>
            <person name="Gilroy R."/>
        </authorList>
    </citation>
    <scope>NUCLEOTIDE SEQUENCE</scope>
    <source>
        <strain evidence="1">5032</strain>
    </source>
</reference>
<reference evidence="1" key="1">
    <citation type="journal article" date="2021" name="PeerJ">
        <title>Extensive microbial diversity within the chicken gut microbiome revealed by metagenomics and culture.</title>
        <authorList>
            <person name="Gilroy R."/>
            <person name="Ravi A."/>
            <person name="Getino M."/>
            <person name="Pursley I."/>
            <person name="Horton D.L."/>
            <person name="Alikhan N.F."/>
            <person name="Baker D."/>
            <person name="Gharbi K."/>
            <person name="Hall N."/>
            <person name="Watson M."/>
            <person name="Adriaenssens E.M."/>
            <person name="Foster-Nyarko E."/>
            <person name="Jarju S."/>
            <person name="Secka A."/>
            <person name="Antonio M."/>
            <person name="Oren A."/>
            <person name="Chaudhuri R.R."/>
            <person name="La Ragione R."/>
            <person name="Hildebrand F."/>
            <person name="Pallen M.J."/>
        </authorList>
    </citation>
    <scope>NUCLEOTIDE SEQUENCE</scope>
    <source>
        <strain evidence="1">5032</strain>
    </source>
</reference>
<dbReference type="AlphaFoldDB" id="A0A9D2HP05"/>
<protein>
    <submittedName>
        <fullName evidence="1">Uncharacterized protein</fullName>
    </submittedName>
</protein>
<organism evidence="1 2">
    <name type="scientific">Candidatus Desulfovibrio intestinavium</name>
    <dbReference type="NCBI Taxonomy" id="2838534"/>
    <lineage>
        <taxon>Bacteria</taxon>
        <taxon>Pseudomonadati</taxon>
        <taxon>Thermodesulfobacteriota</taxon>
        <taxon>Desulfovibrionia</taxon>
        <taxon>Desulfovibrionales</taxon>
        <taxon>Desulfovibrionaceae</taxon>
        <taxon>Desulfovibrio</taxon>
    </lineage>
</organism>
<dbReference type="Proteomes" id="UP000823821">
    <property type="component" value="Unassembled WGS sequence"/>
</dbReference>
<sequence length="112" mass="12919">MMRVYLAEDLPPECCRRLTAFLRERNYASAVDGLYWLPVPESLWTPLQREHAARCGPYAVSLEIGEDFLRLELLVRARNRLHCACIEPADSPTRQALIDRLEELIAQCDLPH</sequence>
<evidence type="ECO:0000313" key="2">
    <source>
        <dbReference type="Proteomes" id="UP000823821"/>
    </source>
</evidence>
<comment type="caution">
    <text evidence="1">The sequence shown here is derived from an EMBL/GenBank/DDBJ whole genome shotgun (WGS) entry which is preliminary data.</text>
</comment>
<gene>
    <name evidence="1" type="ORF">H9784_06835</name>
</gene>
<name>A0A9D2HP05_9BACT</name>
<evidence type="ECO:0000313" key="1">
    <source>
        <dbReference type="EMBL" id="HJA79264.1"/>
    </source>
</evidence>
<accession>A0A9D2HP05</accession>